<accession>A0A226DF38</accession>
<organism evidence="2 3">
    <name type="scientific">Folsomia candida</name>
    <name type="common">Springtail</name>
    <dbReference type="NCBI Taxonomy" id="158441"/>
    <lineage>
        <taxon>Eukaryota</taxon>
        <taxon>Metazoa</taxon>
        <taxon>Ecdysozoa</taxon>
        <taxon>Arthropoda</taxon>
        <taxon>Hexapoda</taxon>
        <taxon>Collembola</taxon>
        <taxon>Entomobryomorpha</taxon>
        <taxon>Isotomoidea</taxon>
        <taxon>Isotomidae</taxon>
        <taxon>Proisotominae</taxon>
        <taxon>Folsomia</taxon>
    </lineage>
</organism>
<reference evidence="2 3" key="1">
    <citation type="submission" date="2015-12" db="EMBL/GenBank/DDBJ databases">
        <title>The genome of Folsomia candida.</title>
        <authorList>
            <person name="Faddeeva A."/>
            <person name="Derks M.F."/>
            <person name="Anvar Y."/>
            <person name="Smit S."/>
            <person name="Van Straalen N."/>
            <person name="Roelofs D."/>
        </authorList>
    </citation>
    <scope>NUCLEOTIDE SEQUENCE [LARGE SCALE GENOMIC DNA]</scope>
    <source>
        <strain evidence="2 3">VU population</strain>
        <tissue evidence="2">Whole body</tissue>
    </source>
</reference>
<dbReference type="AlphaFoldDB" id="A0A226DF38"/>
<protein>
    <submittedName>
        <fullName evidence="2">Uncharacterized protein</fullName>
    </submittedName>
</protein>
<evidence type="ECO:0000256" key="1">
    <source>
        <dbReference type="SAM" id="MobiDB-lite"/>
    </source>
</evidence>
<proteinExistence type="predicted"/>
<dbReference type="EMBL" id="LNIX01000021">
    <property type="protein sequence ID" value="OXA43750.1"/>
    <property type="molecule type" value="Genomic_DNA"/>
</dbReference>
<dbReference type="OrthoDB" id="10672412at2759"/>
<sequence length="781" mass="88929">MASEMWHNDYTVLIERLQQPRFTLNPSSGKLRFEISSHSTNLPSDPNNNTNNSTDGIENTSVRKLACFELLEDGIRSIRVVPTGSQQSFNVECIKSNGPTAETSTSVQVIHKRNGQLHHSNENISLIYVPTDRNLVRDQVTPLSTFQGGTKNHGAANNISVTSMADFVISETDLRAYNRFTFKFTSILERSLDSHPPIAESTNAELNGNISKDDATRIYENISDDISEYDYLSDWSKINLQAVFDDVISITLEMHNLFSQNKPSSSRLGATNDFYFQNQSIPPTGFRERRLRDFREIGRAQAVFEQHNAINLNQTALQSPWHKSYTKAHFVRKFVKSIVKHRLQALGVQQLDCNEIIDKWEAKQSNPFSFLFPKDDDLNEGEWNHAGMISPLISKPNSDLFHLSPSGHITKSIFSTFVNQVETLKGILNNATCNLVHTQVCLLLPEIKLLWGRQLDTNRNPVFILEWMRLIILAGVELDPTSPEQVLVMINRELKTLRNLSNQLYKSSKKVFHKIESLSKFSEEIFRKTLAQLNPKSLKKLDAFNNAMRKKYSPDVIHFDPDQLHKIRIAPADLFQDHLFLSETHKGELLVKNDIDGFWGKYLDLEFADRRTIFLGMTDDLQTTLRACLHTVQHLQEIYTTGYPGSIKNLLKDVVQELKFTSKRDDLTLLIKTSIVTHVSCLHEMLTRLLCISKEVKGVTKQFTECLQPASFDLKKLKRQFKKRDKKSCEVSDTDTTTFSGFYHYNNFAAGSGNSNAQLVIPFSSLSVDLAFKSHTLNDSV</sequence>
<feature type="region of interest" description="Disordered" evidence="1">
    <location>
        <begin position="37"/>
        <end position="57"/>
    </location>
</feature>
<dbReference type="Proteomes" id="UP000198287">
    <property type="component" value="Unassembled WGS sequence"/>
</dbReference>
<name>A0A226DF38_FOLCA</name>
<gene>
    <name evidence="2" type="ORF">Fcan01_21458</name>
</gene>
<keyword evidence="3" id="KW-1185">Reference proteome</keyword>
<evidence type="ECO:0000313" key="2">
    <source>
        <dbReference type="EMBL" id="OXA43750.1"/>
    </source>
</evidence>
<evidence type="ECO:0000313" key="3">
    <source>
        <dbReference type="Proteomes" id="UP000198287"/>
    </source>
</evidence>
<feature type="compositionally biased region" description="Low complexity" evidence="1">
    <location>
        <begin position="39"/>
        <end position="55"/>
    </location>
</feature>
<comment type="caution">
    <text evidence="2">The sequence shown here is derived from an EMBL/GenBank/DDBJ whole genome shotgun (WGS) entry which is preliminary data.</text>
</comment>